<dbReference type="GO" id="GO:0016413">
    <property type="term" value="F:O-acetyltransferase activity"/>
    <property type="evidence" value="ECO:0007669"/>
    <property type="project" value="InterPro"/>
</dbReference>
<comment type="pathway">
    <text evidence="7">Bacterial outer membrane biogenesis; enterobacterial common antigen biosynthesis.</text>
</comment>
<keyword evidence="3 7" id="KW-1003">Cell membrane</keyword>
<evidence type="ECO:0000313" key="10">
    <source>
        <dbReference type="Proteomes" id="UP000019028"/>
    </source>
</evidence>
<sequence>MTQIATVKKFTWIDNLRGCACMMVVMIHTTTYYVTHGNTVGEHNWMFANMLNSASRVAVPLFMMISGYLFYGERAATKKHLLRLVGCLLFYSAVGLIYMALLTPISAHQALSGMLQKPAFYHLWYFYAVIVLYLLSPLIQVKALSAGHLAVIILLAAVLANPHSPALHLAGVKFAPINLFINGDMIYYLLYAILGRAIGMLTLDNKRVPLLSALVFLLAVALIAAGTKKQLIINGDFADTFYEFCGPLVFIAAVSLFIWFKSVLDHRPLALLSWVSRHSLGIYGFHAFIIHFLRTHGLDMKRWPMLDIPLIFTVTLLLSLGLAVAVEKIDTRRRIS</sequence>
<dbReference type="OrthoDB" id="1072135at2"/>
<dbReference type="Proteomes" id="UP000019028">
    <property type="component" value="Chromosome"/>
</dbReference>
<feature type="domain" description="Acyltransferase 3" evidence="8">
    <location>
        <begin position="11"/>
        <end position="323"/>
    </location>
</feature>
<keyword evidence="7 9" id="KW-0808">Transferase</keyword>
<evidence type="ECO:0000256" key="1">
    <source>
        <dbReference type="ARBA" id="ARBA00004651"/>
    </source>
</evidence>
<feature type="transmembrane region" description="Helical" evidence="7">
    <location>
        <begin position="119"/>
        <end position="136"/>
    </location>
</feature>
<keyword evidence="6 7" id="KW-0472">Membrane</keyword>
<dbReference type="InterPro" id="IPR002656">
    <property type="entry name" value="Acyl_transf_3_dom"/>
</dbReference>
<feature type="transmembrane region" description="Helical" evidence="7">
    <location>
        <begin position="240"/>
        <end position="259"/>
    </location>
</feature>
<dbReference type="PANTHER" id="PTHR40074:SF2">
    <property type="entry name" value="O-ACETYLTRANSFERASE WECH"/>
    <property type="match status" value="1"/>
</dbReference>
<protein>
    <recommendedName>
        <fullName evidence="7">O-acetyltransferase WecH</fullName>
        <ecNumber evidence="7">2.3.1.-</ecNumber>
    </recommendedName>
</protein>
<evidence type="ECO:0000313" key="9">
    <source>
        <dbReference type="EMBL" id="AHF75225.1"/>
    </source>
</evidence>
<dbReference type="Pfam" id="PF01757">
    <property type="entry name" value="Acyl_transf_3"/>
    <property type="match status" value="1"/>
</dbReference>
<name>W0HSN1_9GAMM</name>
<comment type="similarity">
    <text evidence="2 7">Belongs to the acyltransferase 3 family.</text>
</comment>
<dbReference type="HAMAP" id="MF_01949">
    <property type="entry name" value="Acetyltr_WecH"/>
    <property type="match status" value="1"/>
</dbReference>
<keyword evidence="7" id="KW-0997">Cell inner membrane</keyword>
<evidence type="ECO:0000256" key="2">
    <source>
        <dbReference type="ARBA" id="ARBA00007400"/>
    </source>
</evidence>
<dbReference type="KEGG" id="sod:Sant_0108"/>
<keyword evidence="10" id="KW-1185">Reference proteome</keyword>
<dbReference type="GO" id="GO:0005886">
    <property type="term" value="C:plasma membrane"/>
    <property type="evidence" value="ECO:0007669"/>
    <property type="project" value="UniProtKB-SubCell"/>
</dbReference>
<dbReference type="RefSeq" id="WP_025420376.1">
    <property type="nucleotide sequence ID" value="NZ_CP006569.1"/>
</dbReference>
<dbReference type="PATRIC" id="fig|1239307.3.peg.116"/>
<reference evidence="9 10" key="1">
    <citation type="journal article" date="2014" name="Genome Biol. Evol.">
        <title>Genome degeneration and adaptation in a nascent stage of symbiosis.</title>
        <authorList>
            <person name="Oakeson K.F."/>
            <person name="Gil R."/>
            <person name="Clayton A.L."/>
            <person name="Dunn D.M."/>
            <person name="von Niederhausern A.C."/>
            <person name="Hamil C."/>
            <person name="Aoyagi A."/>
            <person name="Duval B."/>
            <person name="Baca A."/>
            <person name="Silva F.J."/>
            <person name="Vallier A."/>
            <person name="Jackson D.G."/>
            <person name="Latorre A."/>
            <person name="Weiss R.B."/>
            <person name="Heddi A."/>
            <person name="Moya A."/>
            <person name="Dale C."/>
        </authorList>
    </citation>
    <scope>NUCLEOTIDE SEQUENCE [LARGE SCALE GENOMIC DNA]</scope>
    <source>
        <strain evidence="9 10">HS1</strain>
    </source>
</reference>
<comment type="function">
    <text evidence="7">Responsible for the incorporation of O-acetyl groups into the enterobacterial common antigen (ECA) trisaccharide repeat units.</text>
</comment>
<feature type="transmembrane region" description="Helical" evidence="7">
    <location>
        <begin position="210"/>
        <end position="228"/>
    </location>
</feature>
<dbReference type="PANTHER" id="PTHR40074">
    <property type="entry name" value="O-ACETYLTRANSFERASE WECH"/>
    <property type="match status" value="1"/>
</dbReference>
<keyword evidence="5 7" id="KW-1133">Transmembrane helix</keyword>
<feature type="transmembrane region" description="Helical" evidence="7">
    <location>
        <begin position="271"/>
        <end position="293"/>
    </location>
</feature>
<feature type="transmembrane region" description="Helical" evidence="7">
    <location>
        <begin position="12"/>
        <end position="34"/>
    </location>
</feature>
<proteinExistence type="inferred from homology"/>
<dbReference type="HOGENOM" id="CLU_047714_3_0_6"/>
<keyword evidence="7 9" id="KW-0012">Acyltransferase</keyword>
<organism evidence="9 10">
    <name type="scientific">Sodalis praecaptivus</name>
    <dbReference type="NCBI Taxonomy" id="1239307"/>
    <lineage>
        <taxon>Bacteria</taxon>
        <taxon>Pseudomonadati</taxon>
        <taxon>Pseudomonadota</taxon>
        <taxon>Gammaproteobacteria</taxon>
        <taxon>Enterobacterales</taxon>
        <taxon>Bruguierivoracaceae</taxon>
        <taxon>Sodalis</taxon>
    </lineage>
</organism>
<feature type="transmembrane region" description="Helical" evidence="7">
    <location>
        <begin position="84"/>
        <end position="107"/>
    </location>
</feature>
<keyword evidence="4 7" id="KW-0812">Transmembrane</keyword>
<evidence type="ECO:0000256" key="7">
    <source>
        <dbReference type="HAMAP-Rule" id="MF_01949"/>
    </source>
</evidence>
<dbReference type="EC" id="2.3.1.-" evidence="7"/>
<gene>
    <name evidence="7" type="primary">wecH</name>
    <name evidence="9" type="ORF">Sant_0108</name>
</gene>
<evidence type="ECO:0000256" key="6">
    <source>
        <dbReference type="ARBA" id="ARBA00023136"/>
    </source>
</evidence>
<evidence type="ECO:0000256" key="3">
    <source>
        <dbReference type="ARBA" id="ARBA00022475"/>
    </source>
</evidence>
<feature type="transmembrane region" description="Helical" evidence="7">
    <location>
        <begin position="54"/>
        <end position="72"/>
    </location>
</feature>
<evidence type="ECO:0000256" key="4">
    <source>
        <dbReference type="ARBA" id="ARBA00022692"/>
    </source>
</evidence>
<dbReference type="UniPathway" id="UPA00566"/>
<feature type="transmembrane region" description="Helical" evidence="7">
    <location>
        <begin position="305"/>
        <end position="326"/>
    </location>
</feature>
<dbReference type="AlphaFoldDB" id="W0HSN1"/>
<feature type="transmembrane region" description="Helical" evidence="7">
    <location>
        <begin position="143"/>
        <end position="160"/>
    </location>
</feature>
<evidence type="ECO:0000259" key="8">
    <source>
        <dbReference type="Pfam" id="PF01757"/>
    </source>
</evidence>
<evidence type="ECO:0000256" key="5">
    <source>
        <dbReference type="ARBA" id="ARBA00022989"/>
    </source>
</evidence>
<dbReference type="GO" id="GO:0009246">
    <property type="term" value="P:enterobacterial common antigen biosynthetic process"/>
    <property type="evidence" value="ECO:0007669"/>
    <property type="project" value="UniProtKB-UniRule"/>
</dbReference>
<accession>W0HSN1</accession>
<dbReference type="InterPro" id="IPR032905">
    <property type="entry name" value="WecH"/>
</dbReference>
<dbReference type="EMBL" id="CP006569">
    <property type="protein sequence ID" value="AHF75225.1"/>
    <property type="molecule type" value="Genomic_DNA"/>
</dbReference>
<comment type="subcellular location">
    <subcellularLocation>
        <location evidence="7">Cell inner membrane</location>
        <topology evidence="7">Multi-pass membrane protein</topology>
    </subcellularLocation>
    <subcellularLocation>
        <location evidence="1">Cell membrane</location>
        <topology evidence="1">Multi-pass membrane protein</topology>
    </subcellularLocation>
</comment>